<evidence type="ECO:0000313" key="1">
    <source>
        <dbReference type="EMBL" id="GAH11423.1"/>
    </source>
</evidence>
<sequence>MFEPHSLSKIILSKQTIEDLYKMNLQSQNDDIEREIKHRLISCDPELSIPVINFLYTYRNDKVIKEQWFTSIYIIEGLRDAIDCIPWKIGVIYDYRDQTYRINNVSIIVG</sequence>
<name>X1ES10_9ZZZZ</name>
<protein>
    <submittedName>
        <fullName evidence="1">Uncharacterized protein</fullName>
    </submittedName>
</protein>
<feature type="non-terminal residue" evidence="1">
    <location>
        <position position="110"/>
    </location>
</feature>
<accession>X1ES10</accession>
<proteinExistence type="predicted"/>
<dbReference type="AlphaFoldDB" id="X1ES10"/>
<dbReference type="EMBL" id="BART01039179">
    <property type="protein sequence ID" value="GAH11423.1"/>
    <property type="molecule type" value="Genomic_DNA"/>
</dbReference>
<comment type="caution">
    <text evidence="1">The sequence shown here is derived from an EMBL/GenBank/DDBJ whole genome shotgun (WGS) entry which is preliminary data.</text>
</comment>
<reference evidence="1" key="1">
    <citation type="journal article" date="2014" name="Front. Microbiol.">
        <title>High frequency of phylogenetically diverse reductive dehalogenase-homologous genes in deep subseafloor sedimentary metagenomes.</title>
        <authorList>
            <person name="Kawai M."/>
            <person name="Futagami T."/>
            <person name="Toyoda A."/>
            <person name="Takaki Y."/>
            <person name="Nishi S."/>
            <person name="Hori S."/>
            <person name="Arai W."/>
            <person name="Tsubouchi T."/>
            <person name="Morono Y."/>
            <person name="Uchiyama I."/>
            <person name="Ito T."/>
            <person name="Fujiyama A."/>
            <person name="Inagaki F."/>
            <person name="Takami H."/>
        </authorList>
    </citation>
    <scope>NUCLEOTIDE SEQUENCE</scope>
    <source>
        <strain evidence="1">Expedition CK06-06</strain>
    </source>
</reference>
<gene>
    <name evidence="1" type="ORF">S01H4_64544</name>
</gene>
<organism evidence="1">
    <name type="scientific">marine sediment metagenome</name>
    <dbReference type="NCBI Taxonomy" id="412755"/>
    <lineage>
        <taxon>unclassified sequences</taxon>
        <taxon>metagenomes</taxon>
        <taxon>ecological metagenomes</taxon>
    </lineage>
</organism>